<feature type="region of interest" description="Disordered" evidence="2">
    <location>
        <begin position="273"/>
        <end position="301"/>
    </location>
</feature>
<feature type="domain" description="DC1" evidence="3">
    <location>
        <begin position="13"/>
        <end position="59"/>
    </location>
</feature>
<accession>A0A834SKH1</accession>
<name>A0A834SKH1_9FABA</name>
<dbReference type="EMBL" id="JAAIUW010000013">
    <property type="protein sequence ID" value="KAF7804148.1"/>
    <property type="molecule type" value="Genomic_DNA"/>
</dbReference>
<gene>
    <name evidence="4" type="ORF">G2W53_043259</name>
</gene>
<protein>
    <submittedName>
        <fullName evidence="4">Cysteine/histidine-rich C1 domain protein</fullName>
    </submittedName>
</protein>
<evidence type="ECO:0000256" key="1">
    <source>
        <dbReference type="ARBA" id="ARBA00022737"/>
    </source>
</evidence>
<evidence type="ECO:0000256" key="2">
    <source>
        <dbReference type="SAM" id="MobiDB-lite"/>
    </source>
</evidence>
<proteinExistence type="predicted"/>
<dbReference type="AlphaFoldDB" id="A0A834SKH1"/>
<dbReference type="Proteomes" id="UP000634136">
    <property type="component" value="Unassembled WGS sequence"/>
</dbReference>
<feature type="domain" description="DC1" evidence="3">
    <location>
        <begin position="132"/>
        <end position="176"/>
    </location>
</feature>
<organism evidence="4 5">
    <name type="scientific">Senna tora</name>
    <dbReference type="NCBI Taxonomy" id="362788"/>
    <lineage>
        <taxon>Eukaryota</taxon>
        <taxon>Viridiplantae</taxon>
        <taxon>Streptophyta</taxon>
        <taxon>Embryophyta</taxon>
        <taxon>Tracheophyta</taxon>
        <taxon>Spermatophyta</taxon>
        <taxon>Magnoliopsida</taxon>
        <taxon>eudicotyledons</taxon>
        <taxon>Gunneridae</taxon>
        <taxon>Pentapetalae</taxon>
        <taxon>rosids</taxon>
        <taxon>fabids</taxon>
        <taxon>Fabales</taxon>
        <taxon>Fabaceae</taxon>
        <taxon>Caesalpinioideae</taxon>
        <taxon>Cassia clade</taxon>
        <taxon>Senna</taxon>
    </lineage>
</organism>
<evidence type="ECO:0000259" key="3">
    <source>
        <dbReference type="Pfam" id="PF03107"/>
    </source>
</evidence>
<dbReference type="InterPro" id="IPR004146">
    <property type="entry name" value="DC1"/>
</dbReference>
<dbReference type="InterPro" id="IPR046349">
    <property type="entry name" value="C1-like_sf"/>
</dbReference>
<keyword evidence="5" id="KW-1185">Reference proteome</keyword>
<dbReference type="PANTHER" id="PTHR46288:SF17">
    <property type="entry name" value="CYSTEINE_HISTIDINE-RICH C1 DOMAIN PROTEIN"/>
    <property type="match status" value="1"/>
</dbReference>
<dbReference type="Pfam" id="PF03107">
    <property type="entry name" value="C1_2"/>
    <property type="match status" value="2"/>
</dbReference>
<dbReference type="OrthoDB" id="1483207at2759"/>
<dbReference type="PANTHER" id="PTHR46288">
    <property type="entry name" value="PHORBOL-ESTER/DAG-TYPE DOMAIN-CONTAINING PROTEIN"/>
    <property type="match status" value="1"/>
</dbReference>
<feature type="compositionally biased region" description="Basic and acidic residues" evidence="2">
    <location>
        <begin position="280"/>
        <end position="292"/>
    </location>
</feature>
<evidence type="ECO:0000313" key="4">
    <source>
        <dbReference type="EMBL" id="KAF7804148.1"/>
    </source>
</evidence>
<dbReference type="SUPFAM" id="SSF57889">
    <property type="entry name" value="Cysteine-rich domain"/>
    <property type="match status" value="2"/>
</dbReference>
<sequence length="451" mass="50049">MESAETDLDVFHFSHPHPLELTTSPTTPNTSCFGCNLNVPSANTYYACKSCKFCLHYSCYKLPILTHHPAHSTHDLVLLVIPPSSSAPTKQVPHNCLACGHHVTAFCYHCAQCNIYFHTFCLALPFSISISHHPHNVKLEFSPPYDFFCDLCKKPSYKGWLYRCSLCEFDIHLACAVQNLEPNSIRHPSFSQSNILFKKITSVNITPHHVSSTSVVHEMMRLIAEQIGGGVRIRINGQDDFGSTVIGWDKRVSSPRGSGNKKTKMVELIGTELSPARKSGNLEERTPLRDKLTPLSEGTPSSYQLSEACFSIDLAKSYSGARGVSSATPQVINKGITNRMMSNISEEGKEEAFGVNAINWPSFNSYNDAGQQNRVVRGFGESSHRALKPTNINSDDSIGYVGHEKQGRINNYNDVLSAPSQAQAQAQLRIIDQKYGIYLFVMIVESNMSRL</sequence>
<comment type="caution">
    <text evidence="4">The sequence shown here is derived from an EMBL/GenBank/DDBJ whole genome shotgun (WGS) entry which is preliminary data.</text>
</comment>
<evidence type="ECO:0000313" key="5">
    <source>
        <dbReference type="Proteomes" id="UP000634136"/>
    </source>
</evidence>
<reference evidence="4" key="1">
    <citation type="submission" date="2020-09" db="EMBL/GenBank/DDBJ databases">
        <title>Genome-Enabled Discovery of Anthraquinone Biosynthesis in Senna tora.</title>
        <authorList>
            <person name="Kang S.-H."/>
            <person name="Pandey R.P."/>
            <person name="Lee C.-M."/>
            <person name="Sim J.-S."/>
            <person name="Jeong J.-T."/>
            <person name="Choi B.-S."/>
            <person name="Jung M."/>
            <person name="Ginzburg D."/>
            <person name="Zhao K."/>
            <person name="Won S.Y."/>
            <person name="Oh T.-J."/>
            <person name="Yu Y."/>
            <person name="Kim N.-H."/>
            <person name="Lee O.R."/>
            <person name="Lee T.-H."/>
            <person name="Bashyal P."/>
            <person name="Kim T.-S."/>
            <person name="Lee W.-H."/>
            <person name="Kawkins C."/>
            <person name="Kim C.-K."/>
            <person name="Kim J.S."/>
            <person name="Ahn B.O."/>
            <person name="Rhee S.Y."/>
            <person name="Sohng J.K."/>
        </authorList>
    </citation>
    <scope>NUCLEOTIDE SEQUENCE</scope>
    <source>
        <tissue evidence="4">Leaf</tissue>
    </source>
</reference>
<keyword evidence="1" id="KW-0677">Repeat</keyword>